<dbReference type="AlphaFoldDB" id="X1AFS1"/>
<protein>
    <submittedName>
        <fullName evidence="1">Uncharacterized protein</fullName>
    </submittedName>
</protein>
<dbReference type="SUPFAM" id="SSF81301">
    <property type="entry name" value="Nucleotidyltransferase"/>
    <property type="match status" value="1"/>
</dbReference>
<name>X1AFS1_9ZZZZ</name>
<dbReference type="Gene3D" id="3.30.460.40">
    <property type="match status" value="1"/>
</dbReference>
<comment type="caution">
    <text evidence="1">The sequence shown here is derived from an EMBL/GenBank/DDBJ whole genome shotgun (WGS) entry which is preliminary data.</text>
</comment>
<organism evidence="1">
    <name type="scientific">marine sediment metagenome</name>
    <dbReference type="NCBI Taxonomy" id="412755"/>
    <lineage>
        <taxon>unclassified sequences</taxon>
        <taxon>metagenomes</taxon>
        <taxon>ecological metagenomes</taxon>
    </lineage>
</organism>
<gene>
    <name evidence="1" type="ORF">S01H4_21547</name>
</gene>
<evidence type="ECO:0000313" key="1">
    <source>
        <dbReference type="EMBL" id="GAG80764.1"/>
    </source>
</evidence>
<dbReference type="InterPro" id="IPR043519">
    <property type="entry name" value="NT_sf"/>
</dbReference>
<accession>X1AFS1</accession>
<proteinExistence type="predicted"/>
<sequence>IIFKKNKQVSQFRLLEKVVQILSERNIPYMLTGSIVSSLQGIPRSTHDIDIIISINKTDIHKITEAFSKDDYYINKKSIEAAIINKDQFNIIDINQGDKIDFWILTDNEYDKSRFSRKQKVKFLDFEIYVSAPEDTILQKLYWSKQSGGSKKQFDDALNVFEIQYSNLDISYIVFWSKKLNIESLFKELKLKADIIE</sequence>
<dbReference type="EMBL" id="BART01009774">
    <property type="protein sequence ID" value="GAG80764.1"/>
    <property type="molecule type" value="Genomic_DNA"/>
</dbReference>
<feature type="non-terminal residue" evidence="1">
    <location>
        <position position="1"/>
    </location>
</feature>
<reference evidence="1" key="1">
    <citation type="journal article" date="2014" name="Front. Microbiol.">
        <title>High frequency of phylogenetically diverse reductive dehalogenase-homologous genes in deep subseafloor sedimentary metagenomes.</title>
        <authorList>
            <person name="Kawai M."/>
            <person name="Futagami T."/>
            <person name="Toyoda A."/>
            <person name="Takaki Y."/>
            <person name="Nishi S."/>
            <person name="Hori S."/>
            <person name="Arai W."/>
            <person name="Tsubouchi T."/>
            <person name="Morono Y."/>
            <person name="Uchiyama I."/>
            <person name="Ito T."/>
            <person name="Fujiyama A."/>
            <person name="Inagaki F."/>
            <person name="Takami H."/>
        </authorList>
    </citation>
    <scope>NUCLEOTIDE SEQUENCE</scope>
    <source>
        <strain evidence="1">Expedition CK06-06</strain>
    </source>
</reference>